<dbReference type="PROSITE" id="PS00237">
    <property type="entry name" value="G_PROTEIN_RECEP_F1_1"/>
    <property type="match status" value="1"/>
</dbReference>
<reference evidence="16" key="1">
    <citation type="submission" date="2020-02" db="EMBL/GenBank/DDBJ databases">
        <authorList>
            <person name="Enbody D E."/>
            <person name="Pettersson E M."/>
        </authorList>
    </citation>
    <scope>NUCLEOTIDE SEQUENCE [LARGE SCALE GENOMIC DNA]</scope>
</reference>
<dbReference type="GO" id="GO:0000139">
    <property type="term" value="C:Golgi membrane"/>
    <property type="evidence" value="ECO:0007669"/>
    <property type="project" value="UniProtKB-SubCell"/>
</dbReference>
<dbReference type="FunFam" id="1.20.1070.10:FF:000086">
    <property type="entry name" value="Dopamine D2 receptor 2"/>
    <property type="match status" value="1"/>
</dbReference>
<dbReference type="PANTHER" id="PTHR24248">
    <property type="entry name" value="ADRENERGIC RECEPTOR-RELATED G-PROTEIN COUPLED RECEPTOR"/>
    <property type="match status" value="1"/>
</dbReference>
<reference evidence="16" key="3">
    <citation type="submission" date="2025-09" db="UniProtKB">
        <authorList>
            <consortium name="Ensembl"/>
        </authorList>
    </citation>
    <scope>IDENTIFICATION</scope>
</reference>
<dbReference type="GO" id="GO:0014059">
    <property type="term" value="P:regulation of dopamine secretion"/>
    <property type="evidence" value="ECO:0007669"/>
    <property type="project" value="TreeGrafter"/>
</dbReference>
<evidence type="ECO:0000313" key="17">
    <source>
        <dbReference type="Proteomes" id="UP000694382"/>
    </source>
</evidence>
<evidence type="ECO:0000256" key="12">
    <source>
        <dbReference type="ARBA" id="ARBA00023180"/>
    </source>
</evidence>
<comment type="similarity">
    <text evidence="15">Belongs to the G-protein coupled receptor 1 family.</text>
</comment>
<evidence type="ECO:0000256" key="6">
    <source>
        <dbReference type="ARBA" id="ARBA00023034"/>
    </source>
</evidence>
<dbReference type="FunFam" id="1.20.1070.10:FF:000099">
    <property type="entry name" value="D(2) dopamine receptor"/>
    <property type="match status" value="1"/>
</dbReference>
<evidence type="ECO:0000256" key="7">
    <source>
        <dbReference type="ARBA" id="ARBA00023040"/>
    </source>
</evidence>
<proteinExistence type="inferred from homology"/>
<dbReference type="GO" id="GO:0004930">
    <property type="term" value="F:G protein-coupled receptor activity"/>
    <property type="evidence" value="ECO:0007669"/>
    <property type="project" value="UniProtKB-KW"/>
</dbReference>
<evidence type="ECO:0000256" key="4">
    <source>
        <dbReference type="ARBA" id="ARBA00022692"/>
    </source>
</evidence>
<dbReference type="PANTHER" id="PTHR24248:SF87">
    <property type="entry name" value="D(2) DOPAMINE RECEPTOR"/>
    <property type="match status" value="1"/>
</dbReference>
<dbReference type="PRINTS" id="PR00567">
    <property type="entry name" value="DOPAMINED2R"/>
</dbReference>
<keyword evidence="10" id="KW-1015">Disulfide bond</keyword>
<evidence type="ECO:0000256" key="9">
    <source>
        <dbReference type="ARBA" id="ARBA00023139"/>
    </source>
</evidence>
<name>A0A8C3NAA6_GEOPR</name>
<keyword evidence="17" id="KW-1185">Reference proteome</keyword>
<dbReference type="Proteomes" id="UP000694382">
    <property type="component" value="Chromosome 24"/>
</dbReference>
<evidence type="ECO:0000256" key="2">
    <source>
        <dbReference type="ARBA" id="ARBA00004653"/>
    </source>
</evidence>
<reference evidence="16" key="2">
    <citation type="submission" date="2025-08" db="UniProtKB">
        <authorList>
            <consortium name="Ensembl"/>
        </authorList>
    </citation>
    <scope>IDENTIFICATION</scope>
</reference>
<keyword evidence="9" id="KW-0564">Palmitate</keyword>
<evidence type="ECO:0000313" key="16">
    <source>
        <dbReference type="Ensembl" id="ENSCPVP00000018156.1"/>
    </source>
</evidence>
<dbReference type="GO" id="GO:0042734">
    <property type="term" value="C:presynaptic membrane"/>
    <property type="evidence" value="ECO:0007669"/>
    <property type="project" value="TreeGrafter"/>
</dbReference>
<dbReference type="PRINTS" id="PR00242">
    <property type="entry name" value="DOPAMINER"/>
</dbReference>
<evidence type="ECO:0000256" key="14">
    <source>
        <dbReference type="ARBA" id="ARBA00023288"/>
    </source>
</evidence>
<evidence type="ECO:0000256" key="13">
    <source>
        <dbReference type="ARBA" id="ARBA00023224"/>
    </source>
</evidence>
<dbReference type="InterPro" id="IPR000276">
    <property type="entry name" value="GPCR_Rhodpsn"/>
</dbReference>
<keyword evidence="3" id="KW-1003">Cell membrane</keyword>
<keyword evidence="11 15" id="KW-0675">Receptor</keyword>
<comment type="subcellular location">
    <subcellularLocation>
        <location evidence="1">Cell membrane</location>
        <topology evidence="1">Multi-pass membrane protein</topology>
    </subcellularLocation>
    <subcellularLocation>
        <location evidence="2">Golgi apparatus membrane</location>
        <topology evidence="2">Multi-pass membrane protein</topology>
    </subcellularLocation>
</comment>
<dbReference type="PROSITE" id="PS50262">
    <property type="entry name" value="G_PROTEIN_RECEP_F1_2"/>
    <property type="match status" value="1"/>
</dbReference>
<dbReference type="GO" id="GO:0043266">
    <property type="term" value="P:regulation of potassium ion transport"/>
    <property type="evidence" value="ECO:0007669"/>
    <property type="project" value="TreeGrafter"/>
</dbReference>
<keyword evidence="5" id="KW-1133">Transmembrane helix</keyword>
<evidence type="ECO:0000256" key="8">
    <source>
        <dbReference type="ARBA" id="ARBA00023136"/>
    </source>
</evidence>
<dbReference type="GO" id="GO:0098978">
    <property type="term" value="C:glutamatergic synapse"/>
    <property type="evidence" value="ECO:0007669"/>
    <property type="project" value="TreeGrafter"/>
</dbReference>
<dbReference type="InterPro" id="IPR000929">
    <property type="entry name" value="Dopamine_rcpt"/>
</dbReference>
<keyword evidence="8" id="KW-0472">Membrane</keyword>
<evidence type="ECO:0000256" key="11">
    <source>
        <dbReference type="ARBA" id="ARBA00023170"/>
    </source>
</evidence>
<accession>A0A8C3NAA6</accession>
<dbReference type="AlphaFoldDB" id="A0A8C3NAA6"/>
<dbReference type="SMART" id="SM01381">
    <property type="entry name" value="7TM_GPCR_Srsx"/>
    <property type="match status" value="1"/>
</dbReference>
<dbReference type="Pfam" id="PF00001">
    <property type="entry name" value="7tm_1"/>
    <property type="match status" value="1"/>
</dbReference>
<dbReference type="GO" id="GO:0051967">
    <property type="term" value="P:negative regulation of synaptic transmission, glutamatergic"/>
    <property type="evidence" value="ECO:0007669"/>
    <property type="project" value="TreeGrafter"/>
</dbReference>
<dbReference type="GO" id="GO:0051481">
    <property type="term" value="P:negative regulation of cytosolic calcium ion concentration"/>
    <property type="evidence" value="ECO:0007669"/>
    <property type="project" value="TreeGrafter"/>
</dbReference>
<dbReference type="Ensembl" id="ENSCPVT00000018974.2">
    <property type="protein sequence ID" value="ENSCPVP00000018156.1"/>
    <property type="gene ID" value="ENSCPVG00000012931.2"/>
</dbReference>
<keyword evidence="14" id="KW-0449">Lipoprotein</keyword>
<dbReference type="GO" id="GO:0007195">
    <property type="term" value="P:adenylate cyclase-inhibiting dopamine receptor signaling pathway"/>
    <property type="evidence" value="ECO:0007669"/>
    <property type="project" value="InterPro"/>
</dbReference>
<dbReference type="CDD" id="cd15309">
    <property type="entry name" value="7tmA_D2_dopamine_R"/>
    <property type="match status" value="1"/>
</dbReference>
<evidence type="ECO:0000256" key="10">
    <source>
        <dbReference type="ARBA" id="ARBA00023157"/>
    </source>
</evidence>
<dbReference type="SUPFAM" id="SSF81321">
    <property type="entry name" value="Family A G protein-coupled receptor-like"/>
    <property type="match status" value="1"/>
</dbReference>
<keyword evidence="7 15" id="KW-0297">G-protein coupled receptor</keyword>
<keyword evidence="6" id="KW-0333">Golgi apparatus</keyword>
<evidence type="ECO:0000256" key="15">
    <source>
        <dbReference type="RuleBase" id="RU000688"/>
    </source>
</evidence>
<dbReference type="InterPro" id="IPR001922">
    <property type="entry name" value="Dopamine_D2_rcpt"/>
</dbReference>
<evidence type="ECO:0000256" key="1">
    <source>
        <dbReference type="ARBA" id="ARBA00004651"/>
    </source>
</evidence>
<dbReference type="Gene3D" id="1.20.1070.10">
    <property type="entry name" value="Rhodopsin 7-helix transmembrane proteins"/>
    <property type="match status" value="2"/>
</dbReference>
<keyword evidence="12" id="KW-0325">Glycoprotein</keyword>
<keyword evidence="4 15" id="KW-0812">Transmembrane</keyword>
<dbReference type="PRINTS" id="PR00237">
    <property type="entry name" value="GPCRRHODOPSN"/>
</dbReference>
<keyword evidence="13 15" id="KW-0807">Transducer</keyword>
<sequence length="408" mass="46579">MDPLNLSWYDGDRNWSRALNASEAAQKPHYNYYAVLLALLIFIIVFGNVLVCMAVSRERALQTTTNYLIVSLAVADLLVATLCMPWVVYMEVVGEWRFSRIHCDIFVTLDVMMCTASILNLCAISIDRYTAVAMPMLYNTRYSSKRRVTVMIAVVWVLSFAISCPLLFGLNNTDEKECIIGNPAFVVYSSIVSFYVPFMVTLLVYVQIYIVLRRRRKRVSTKRSSHVLDSDTQAPLKDKCTHPEDVKLCTVIVKSNGSFQVNKRKVEAESHIEEMEMEMVSSTSPPEKTVEKNGHAKESHHTAKVFEIHSLPNGKTRNLLKAVIRRKLSQQKEKKATQMLAIVLGVFIICWLPFFITHILNMHCDCNIPPAMYSAFTWLGYVNSAVNPIIYTTFNIEFRKAFMKILHC</sequence>
<dbReference type="InterPro" id="IPR017452">
    <property type="entry name" value="GPCR_Rhodpsn_7TM"/>
</dbReference>
<dbReference type="GO" id="GO:0001591">
    <property type="term" value="F:dopamine neurotransmitter receptor activity, coupled via Gi/Go"/>
    <property type="evidence" value="ECO:0007669"/>
    <property type="project" value="TreeGrafter"/>
</dbReference>
<protein>
    <submittedName>
        <fullName evidence="16">Uncharacterized protein</fullName>
    </submittedName>
</protein>
<evidence type="ECO:0000256" key="3">
    <source>
        <dbReference type="ARBA" id="ARBA00022475"/>
    </source>
</evidence>
<evidence type="ECO:0000256" key="5">
    <source>
        <dbReference type="ARBA" id="ARBA00022989"/>
    </source>
</evidence>
<organism evidence="16 17">
    <name type="scientific">Geospiza parvula</name>
    <name type="common">Small tree-finch</name>
    <name type="synonym">Camarhynchus parvulus</name>
    <dbReference type="NCBI Taxonomy" id="87175"/>
    <lineage>
        <taxon>Eukaryota</taxon>
        <taxon>Metazoa</taxon>
        <taxon>Chordata</taxon>
        <taxon>Craniata</taxon>
        <taxon>Vertebrata</taxon>
        <taxon>Euteleostomi</taxon>
        <taxon>Archelosauria</taxon>
        <taxon>Archosauria</taxon>
        <taxon>Dinosauria</taxon>
        <taxon>Saurischia</taxon>
        <taxon>Theropoda</taxon>
        <taxon>Coelurosauria</taxon>
        <taxon>Aves</taxon>
        <taxon>Neognathae</taxon>
        <taxon>Neoaves</taxon>
        <taxon>Telluraves</taxon>
        <taxon>Australaves</taxon>
        <taxon>Passeriformes</taxon>
        <taxon>Thraupidae</taxon>
        <taxon>Camarhynchus</taxon>
    </lineage>
</organism>
<dbReference type="GO" id="GO:0060158">
    <property type="term" value="P:phospholipase C-activating dopamine receptor signaling pathway"/>
    <property type="evidence" value="ECO:0007669"/>
    <property type="project" value="TreeGrafter"/>
</dbReference>